<sequence length="232" mass="27110">MSLFASGSTSQNLGEQAYKTLRESIITLQFEPGQTIYESEIASAFNISRTPIRDAFQLLIAEGLIDVLPQRTKKIAYISEAKVKESGFIRLSLESSAFRLVARNWDDTEKYMIAEKEIKRILQAQSDAAEQQDYYQFLQLDESFHRSILQLTGNETLLGVVYHMRGYLNRFRYLAMKELVMTKNLVDEHCELFKGLKRQDEKEVIQLLEHHLCKFESEIPRLRKTYKDYFTE</sequence>
<dbReference type="PANTHER" id="PTHR43537:SF5">
    <property type="entry name" value="UXU OPERON TRANSCRIPTIONAL REGULATOR"/>
    <property type="match status" value="1"/>
</dbReference>
<keyword evidence="1" id="KW-0805">Transcription regulation</keyword>
<dbReference type="Pfam" id="PF00392">
    <property type="entry name" value="GntR"/>
    <property type="match status" value="1"/>
</dbReference>
<dbReference type="SUPFAM" id="SSF48008">
    <property type="entry name" value="GntR ligand-binding domain-like"/>
    <property type="match status" value="1"/>
</dbReference>
<evidence type="ECO:0000256" key="2">
    <source>
        <dbReference type="ARBA" id="ARBA00023125"/>
    </source>
</evidence>
<dbReference type="InterPro" id="IPR000524">
    <property type="entry name" value="Tscrpt_reg_HTH_GntR"/>
</dbReference>
<gene>
    <name evidence="4" type="ORF">E6W99_21330</name>
</gene>
<dbReference type="InterPro" id="IPR036388">
    <property type="entry name" value="WH-like_DNA-bd_sf"/>
</dbReference>
<evidence type="ECO:0000313" key="4">
    <source>
        <dbReference type="EMBL" id="THF76470.1"/>
    </source>
</evidence>
<dbReference type="Pfam" id="PF07729">
    <property type="entry name" value="FCD"/>
    <property type="match status" value="1"/>
</dbReference>
<dbReference type="GO" id="GO:0003700">
    <property type="term" value="F:DNA-binding transcription factor activity"/>
    <property type="evidence" value="ECO:0007669"/>
    <property type="project" value="InterPro"/>
</dbReference>
<dbReference type="SMART" id="SM00895">
    <property type="entry name" value="FCD"/>
    <property type="match status" value="1"/>
</dbReference>
<dbReference type="Gene3D" id="1.10.10.10">
    <property type="entry name" value="Winged helix-like DNA-binding domain superfamily/Winged helix DNA-binding domain"/>
    <property type="match status" value="1"/>
</dbReference>
<comment type="caution">
    <text evidence="4">The sequence shown here is derived from an EMBL/GenBank/DDBJ whole genome shotgun (WGS) entry which is preliminary data.</text>
</comment>
<dbReference type="PANTHER" id="PTHR43537">
    <property type="entry name" value="TRANSCRIPTIONAL REGULATOR, GNTR FAMILY"/>
    <property type="match status" value="1"/>
</dbReference>
<keyword evidence="3" id="KW-0804">Transcription</keyword>
<dbReference type="OrthoDB" id="9781630at2"/>
<dbReference type="PROSITE" id="PS50949">
    <property type="entry name" value="HTH_GNTR"/>
    <property type="match status" value="1"/>
</dbReference>
<reference evidence="4 5" key="1">
    <citation type="submission" date="2019-04" db="EMBL/GenBank/DDBJ databases">
        <title>Bacillus sediminilitoris sp. nov., isolated from a tidal flat sediment on the East China Sea.</title>
        <authorList>
            <person name="Wei Y."/>
            <person name="Mao H."/>
            <person name="Fang J."/>
        </authorList>
    </citation>
    <scope>NUCLEOTIDE SEQUENCE [LARGE SCALE GENOMIC DNA]</scope>
    <source>
        <strain evidence="4 5">DSL-17</strain>
    </source>
</reference>
<evidence type="ECO:0000256" key="3">
    <source>
        <dbReference type="ARBA" id="ARBA00023163"/>
    </source>
</evidence>
<evidence type="ECO:0000313" key="5">
    <source>
        <dbReference type="Proteomes" id="UP000310334"/>
    </source>
</evidence>
<dbReference type="RefSeq" id="WP_136357620.1">
    <property type="nucleotide sequence ID" value="NZ_CP046266.1"/>
</dbReference>
<dbReference type="InterPro" id="IPR011711">
    <property type="entry name" value="GntR_C"/>
</dbReference>
<accession>A0A4V3WEI3</accession>
<dbReference type="InterPro" id="IPR036390">
    <property type="entry name" value="WH_DNA-bd_sf"/>
</dbReference>
<protein>
    <submittedName>
        <fullName evidence="4">GntR family transcriptional regulator</fullName>
    </submittedName>
</protein>
<evidence type="ECO:0000256" key="1">
    <source>
        <dbReference type="ARBA" id="ARBA00023015"/>
    </source>
</evidence>
<dbReference type="SUPFAM" id="SSF46785">
    <property type="entry name" value="Winged helix' DNA-binding domain"/>
    <property type="match status" value="1"/>
</dbReference>
<dbReference type="Gene3D" id="1.20.120.530">
    <property type="entry name" value="GntR ligand-binding domain-like"/>
    <property type="match status" value="1"/>
</dbReference>
<dbReference type="InterPro" id="IPR008920">
    <property type="entry name" value="TF_FadR/GntR_C"/>
</dbReference>
<dbReference type="GO" id="GO:0003677">
    <property type="term" value="F:DNA binding"/>
    <property type="evidence" value="ECO:0007669"/>
    <property type="project" value="UniProtKB-KW"/>
</dbReference>
<dbReference type="EMBL" id="SSNT01000020">
    <property type="protein sequence ID" value="THF76470.1"/>
    <property type="molecule type" value="Genomic_DNA"/>
</dbReference>
<dbReference type="SMART" id="SM00345">
    <property type="entry name" value="HTH_GNTR"/>
    <property type="match status" value="1"/>
</dbReference>
<organism evidence="4 5">
    <name type="scientific">Metabacillus sediminilitoris</name>
    <dbReference type="NCBI Taxonomy" id="2567941"/>
    <lineage>
        <taxon>Bacteria</taxon>
        <taxon>Bacillati</taxon>
        <taxon>Bacillota</taxon>
        <taxon>Bacilli</taxon>
        <taxon>Bacillales</taxon>
        <taxon>Bacillaceae</taxon>
        <taxon>Metabacillus</taxon>
    </lineage>
</organism>
<keyword evidence="2" id="KW-0238">DNA-binding</keyword>
<proteinExistence type="predicted"/>
<dbReference type="Proteomes" id="UP000310334">
    <property type="component" value="Unassembled WGS sequence"/>
</dbReference>
<dbReference type="AlphaFoldDB" id="A0A4V3WEI3"/>
<keyword evidence="5" id="KW-1185">Reference proteome</keyword>
<name>A0A4V3WEI3_9BACI</name>